<keyword evidence="2" id="KW-1185">Reference proteome</keyword>
<accession>A0ACC2GCQ1</accession>
<dbReference type="Proteomes" id="UP001157502">
    <property type="component" value="Chromosome 15"/>
</dbReference>
<reference evidence="1" key="1">
    <citation type="submission" date="2021-05" db="EMBL/GenBank/DDBJ databases">
        <authorList>
            <person name="Pan Q."/>
            <person name="Jouanno E."/>
            <person name="Zahm M."/>
            <person name="Klopp C."/>
            <person name="Cabau C."/>
            <person name="Louis A."/>
            <person name="Berthelot C."/>
            <person name="Parey E."/>
            <person name="Roest Crollius H."/>
            <person name="Montfort J."/>
            <person name="Robinson-Rechavi M."/>
            <person name="Bouchez O."/>
            <person name="Lampietro C."/>
            <person name="Lopez Roques C."/>
            <person name="Donnadieu C."/>
            <person name="Postlethwait J."/>
            <person name="Bobe J."/>
            <person name="Dillon D."/>
            <person name="Chandos A."/>
            <person name="von Hippel F."/>
            <person name="Guiguen Y."/>
        </authorList>
    </citation>
    <scope>NUCLEOTIDE SEQUENCE</scope>
    <source>
        <strain evidence="1">YG-Jan2019</strain>
    </source>
</reference>
<gene>
    <name evidence="1" type="ORF">DPEC_G00192430</name>
</gene>
<dbReference type="EMBL" id="CM055742">
    <property type="protein sequence ID" value="KAJ8001255.1"/>
    <property type="molecule type" value="Genomic_DNA"/>
</dbReference>
<sequence>MRQICHGKQDWLDIKWKGGVIAHTTQTDSFSCGVFVMQMANTAVQNFPKIPNQIHIGSSKPEIKELRRKMAAEILDASVFDESKNCSLCSSDPGSGQTTS</sequence>
<name>A0ACC2GCQ1_DALPE</name>
<proteinExistence type="predicted"/>
<evidence type="ECO:0000313" key="1">
    <source>
        <dbReference type="EMBL" id="KAJ8001255.1"/>
    </source>
</evidence>
<evidence type="ECO:0000313" key="2">
    <source>
        <dbReference type="Proteomes" id="UP001157502"/>
    </source>
</evidence>
<protein>
    <submittedName>
        <fullName evidence="1">Uncharacterized protein</fullName>
    </submittedName>
</protein>
<comment type="caution">
    <text evidence="1">The sequence shown here is derived from an EMBL/GenBank/DDBJ whole genome shotgun (WGS) entry which is preliminary data.</text>
</comment>
<organism evidence="1 2">
    <name type="scientific">Dallia pectoralis</name>
    <name type="common">Alaska blackfish</name>
    <dbReference type="NCBI Taxonomy" id="75939"/>
    <lineage>
        <taxon>Eukaryota</taxon>
        <taxon>Metazoa</taxon>
        <taxon>Chordata</taxon>
        <taxon>Craniata</taxon>
        <taxon>Vertebrata</taxon>
        <taxon>Euteleostomi</taxon>
        <taxon>Actinopterygii</taxon>
        <taxon>Neopterygii</taxon>
        <taxon>Teleostei</taxon>
        <taxon>Protacanthopterygii</taxon>
        <taxon>Esociformes</taxon>
        <taxon>Umbridae</taxon>
        <taxon>Dallia</taxon>
    </lineage>
</organism>